<dbReference type="AlphaFoldDB" id="A0A5N4E942"/>
<evidence type="ECO:0000256" key="2">
    <source>
        <dbReference type="SAM" id="MobiDB-lite"/>
    </source>
</evidence>
<proteinExistence type="inferred from homology"/>
<comment type="caution">
    <text evidence="3">The sequence shown here is derived from an EMBL/GenBank/DDBJ whole genome shotgun (WGS) entry which is preliminary data.</text>
</comment>
<dbReference type="Proteomes" id="UP000299084">
    <property type="component" value="Unassembled WGS sequence"/>
</dbReference>
<feature type="compositionally biased region" description="Polar residues" evidence="2">
    <location>
        <begin position="119"/>
        <end position="140"/>
    </location>
</feature>
<evidence type="ECO:0000256" key="1">
    <source>
        <dbReference type="ARBA" id="ARBA00038278"/>
    </source>
</evidence>
<dbReference type="EMBL" id="JWIN03000004">
    <property type="protein sequence ID" value="KAB1279895.1"/>
    <property type="molecule type" value="Genomic_DNA"/>
</dbReference>
<dbReference type="Pfam" id="PF15229">
    <property type="entry name" value="POM121"/>
    <property type="match status" value="1"/>
</dbReference>
<feature type="compositionally biased region" description="Basic and acidic residues" evidence="2">
    <location>
        <begin position="45"/>
        <end position="81"/>
    </location>
</feature>
<dbReference type="PANTHER" id="PTHR15566:SF7">
    <property type="entry name" value="UPF0607 PROTEIN ENSP00000332738-RELATED"/>
    <property type="match status" value="1"/>
</dbReference>
<dbReference type="PANTHER" id="PTHR15566">
    <property type="entry name" value="POM121-LIKE"/>
    <property type="match status" value="1"/>
</dbReference>
<evidence type="ECO:0000313" key="3">
    <source>
        <dbReference type="EMBL" id="KAB1279895.1"/>
    </source>
</evidence>
<evidence type="ECO:0000313" key="4">
    <source>
        <dbReference type="Proteomes" id="UP000299084"/>
    </source>
</evidence>
<sequence length="344" mass="36867">MFRHPSTTRIPPMKGKFSLPRSPPEQVVKARKPVPSSHILLPRPKKSEVKVQEEPRKGAATEEEAHMKTRGQDDWHREPHSTGDMPLISRPLETNGVATFPKCSPEPLDLLPRHPEGNLSENTQTSPRNSSPESHVTGSDSPVGDVLPPSKPDPDAAVFSAPTTCCSLLPKRPTKGLGEDHRPNSPGSPTSGKEMQREKPSDMPSRSASSAVSASSRRCKRKIPLPLPLPLPLPPPPLQLQWGRASGAIYAPTGSTSANVMPAFDINAMDTTPPSQAVIFHSPPISRDNHYPFHMIVPGSDNTPPSGSNAVAYASPGLPANIAGAHLANTQVVQLEGTTSHLHP</sequence>
<comment type="similarity">
    <text evidence="1">Belongs to the UPF0607 family.</text>
</comment>
<organism evidence="3 4">
    <name type="scientific">Camelus dromedarius</name>
    <name type="common">Dromedary</name>
    <name type="synonym">Arabian camel</name>
    <dbReference type="NCBI Taxonomy" id="9838"/>
    <lineage>
        <taxon>Eukaryota</taxon>
        <taxon>Metazoa</taxon>
        <taxon>Chordata</taxon>
        <taxon>Craniata</taxon>
        <taxon>Vertebrata</taxon>
        <taxon>Euteleostomi</taxon>
        <taxon>Mammalia</taxon>
        <taxon>Eutheria</taxon>
        <taxon>Laurasiatheria</taxon>
        <taxon>Artiodactyla</taxon>
        <taxon>Tylopoda</taxon>
        <taxon>Camelidae</taxon>
        <taxon>Camelus</taxon>
    </lineage>
</organism>
<accession>A0A5N4E942</accession>
<name>A0A5N4E942_CAMDR</name>
<feature type="compositionally biased region" description="Low complexity" evidence="2">
    <location>
        <begin position="205"/>
        <end position="216"/>
    </location>
</feature>
<keyword evidence="4" id="KW-1185">Reference proteome</keyword>
<reference evidence="3 4" key="1">
    <citation type="journal article" date="2019" name="Mol. Ecol. Resour.">
        <title>Improving Illumina assemblies with Hi-C and long reads: an example with the North African dromedary.</title>
        <authorList>
            <person name="Elbers J.P."/>
            <person name="Rogers M.F."/>
            <person name="Perelman P.L."/>
            <person name="Proskuryakova A.A."/>
            <person name="Serdyukova N.A."/>
            <person name="Johnson W.E."/>
            <person name="Horin P."/>
            <person name="Corander J."/>
            <person name="Murphy D."/>
            <person name="Burger P.A."/>
        </authorList>
    </citation>
    <scope>NUCLEOTIDE SEQUENCE [LARGE SCALE GENOMIC DNA]</scope>
    <source>
        <strain evidence="3">Drom800</strain>
        <tissue evidence="3">Blood</tissue>
    </source>
</reference>
<feature type="region of interest" description="Disordered" evidence="2">
    <location>
        <begin position="1"/>
        <end position="219"/>
    </location>
</feature>
<gene>
    <name evidence="3" type="ORF">Cadr_000015810</name>
</gene>
<dbReference type="InterPro" id="IPR043220">
    <property type="entry name" value="POM121-like_prot_1"/>
</dbReference>
<protein>
    <submittedName>
        <fullName evidence="3">Putative UPF0607 protein</fullName>
    </submittedName>
</protein>